<keyword evidence="2" id="KW-1185">Reference proteome</keyword>
<dbReference type="PANTHER" id="PTHR47756">
    <property type="entry name" value="BLL6612 PROTEIN-RELATED"/>
    <property type="match status" value="1"/>
</dbReference>
<dbReference type="KEGG" id="boz:DBV39_14615"/>
<proteinExistence type="predicted"/>
<dbReference type="PANTHER" id="PTHR47756:SF2">
    <property type="entry name" value="BLL6612 PROTEIN"/>
    <property type="match status" value="1"/>
</dbReference>
<protein>
    <recommendedName>
        <fullName evidence="3">RNA polymerase subunit sigma-24</fullName>
    </recommendedName>
</protein>
<evidence type="ECO:0008006" key="3">
    <source>
        <dbReference type="Google" id="ProtNLM"/>
    </source>
</evidence>
<evidence type="ECO:0000313" key="1">
    <source>
        <dbReference type="EMBL" id="AWB34750.1"/>
    </source>
</evidence>
<gene>
    <name evidence="1" type="ORF">DBV39_14615</name>
</gene>
<evidence type="ECO:0000313" key="2">
    <source>
        <dbReference type="Proteomes" id="UP000244571"/>
    </source>
</evidence>
<accession>A0A2R4XLS1</accession>
<dbReference type="Proteomes" id="UP000244571">
    <property type="component" value="Chromosome"/>
</dbReference>
<name>A0A2R4XLS1_9BURK</name>
<dbReference type="InterPro" id="IPR011990">
    <property type="entry name" value="TPR-like_helical_dom_sf"/>
</dbReference>
<dbReference type="AlphaFoldDB" id="A0A2R4XLS1"/>
<organism evidence="1 2">
    <name type="scientific">Orrella marina</name>
    <dbReference type="NCBI Taxonomy" id="2163011"/>
    <lineage>
        <taxon>Bacteria</taxon>
        <taxon>Pseudomonadati</taxon>
        <taxon>Pseudomonadota</taxon>
        <taxon>Betaproteobacteria</taxon>
        <taxon>Burkholderiales</taxon>
        <taxon>Alcaligenaceae</taxon>
        <taxon>Orrella</taxon>
    </lineage>
</organism>
<reference evidence="1 2" key="1">
    <citation type="submission" date="2018-04" db="EMBL/GenBank/DDBJ databases">
        <title>Bordetella sp. HZ20 isolated from seawater.</title>
        <authorList>
            <person name="Sun C."/>
        </authorList>
    </citation>
    <scope>NUCLEOTIDE SEQUENCE [LARGE SCALE GENOMIC DNA]</scope>
    <source>
        <strain evidence="1 2">HZ20</strain>
    </source>
</reference>
<dbReference type="SUPFAM" id="SSF48452">
    <property type="entry name" value="TPR-like"/>
    <property type="match status" value="1"/>
</dbReference>
<dbReference type="EMBL" id="CP028901">
    <property type="protein sequence ID" value="AWB34750.1"/>
    <property type="molecule type" value="Genomic_DNA"/>
</dbReference>
<sequence>MELNRAIALAMRDGPQAGLRAIDKLMDHEDLQHYHLLYAARADLLRRLHQLQDASLYYRRALSLTQQEPERRFLRQRLALLEKAK</sequence>